<dbReference type="Proteomes" id="UP000823749">
    <property type="component" value="Chromosome 11"/>
</dbReference>
<proteinExistence type="predicted"/>
<evidence type="ECO:0000313" key="1">
    <source>
        <dbReference type="EMBL" id="KAG5524228.1"/>
    </source>
</evidence>
<keyword evidence="2" id="KW-1185">Reference proteome</keyword>
<gene>
    <name evidence="1" type="ORF">RHGRI_031034</name>
</gene>
<evidence type="ECO:0000313" key="2">
    <source>
        <dbReference type="Proteomes" id="UP000823749"/>
    </source>
</evidence>
<dbReference type="AlphaFoldDB" id="A0AAV6I6D3"/>
<accession>A0AAV6I6D3</accession>
<comment type="caution">
    <text evidence="1">The sequence shown here is derived from an EMBL/GenBank/DDBJ whole genome shotgun (WGS) entry which is preliminary data.</text>
</comment>
<organism evidence="1 2">
    <name type="scientific">Rhododendron griersonianum</name>
    <dbReference type="NCBI Taxonomy" id="479676"/>
    <lineage>
        <taxon>Eukaryota</taxon>
        <taxon>Viridiplantae</taxon>
        <taxon>Streptophyta</taxon>
        <taxon>Embryophyta</taxon>
        <taxon>Tracheophyta</taxon>
        <taxon>Spermatophyta</taxon>
        <taxon>Magnoliopsida</taxon>
        <taxon>eudicotyledons</taxon>
        <taxon>Gunneridae</taxon>
        <taxon>Pentapetalae</taxon>
        <taxon>asterids</taxon>
        <taxon>Ericales</taxon>
        <taxon>Ericaceae</taxon>
        <taxon>Ericoideae</taxon>
        <taxon>Rhodoreae</taxon>
        <taxon>Rhododendron</taxon>
    </lineage>
</organism>
<sequence>MQRNKDVAKFKEQGLEHEELMDRVFCDVTAMGNDVIFLGEGLEKIGEGSNESNGMRVHGESFSQSQDRYQTPVGKGKGPIGQTSIVGGSYSSWKRKFSETHEAIFASFAESVDRFKATLSIVINRYGKWGIDDAIEKLDTLPFFEEEGENVQFYSWACRLFERQHKIDIFCQQKKLINVI</sequence>
<protein>
    <submittedName>
        <fullName evidence="1">Uncharacterized protein</fullName>
    </submittedName>
</protein>
<dbReference type="EMBL" id="JACTNZ010000011">
    <property type="protein sequence ID" value="KAG5524228.1"/>
    <property type="molecule type" value="Genomic_DNA"/>
</dbReference>
<name>A0AAV6I6D3_9ERIC</name>
<reference evidence="1" key="1">
    <citation type="submission" date="2020-08" db="EMBL/GenBank/DDBJ databases">
        <title>Plant Genome Project.</title>
        <authorList>
            <person name="Zhang R.-G."/>
        </authorList>
    </citation>
    <scope>NUCLEOTIDE SEQUENCE</scope>
    <source>
        <strain evidence="1">WSP0</strain>
        <tissue evidence="1">Leaf</tissue>
    </source>
</reference>